<organism evidence="1 2">
    <name type="scientific">Vigna angularis var. angularis</name>
    <dbReference type="NCBI Taxonomy" id="157739"/>
    <lineage>
        <taxon>Eukaryota</taxon>
        <taxon>Viridiplantae</taxon>
        <taxon>Streptophyta</taxon>
        <taxon>Embryophyta</taxon>
        <taxon>Tracheophyta</taxon>
        <taxon>Spermatophyta</taxon>
        <taxon>Magnoliopsida</taxon>
        <taxon>eudicotyledons</taxon>
        <taxon>Gunneridae</taxon>
        <taxon>Pentapetalae</taxon>
        <taxon>rosids</taxon>
        <taxon>fabids</taxon>
        <taxon>Fabales</taxon>
        <taxon>Fabaceae</taxon>
        <taxon>Papilionoideae</taxon>
        <taxon>50 kb inversion clade</taxon>
        <taxon>NPAAA clade</taxon>
        <taxon>indigoferoid/millettioid clade</taxon>
        <taxon>Phaseoleae</taxon>
        <taxon>Vigna</taxon>
    </lineage>
</organism>
<sequence length="72" mass="8526">LIVDVKMHVSLYIVSISEIGITKYSKAYYHWGHFWPTLSSILWLIHSASQELCWIRRHGKAYLREPFSTIFT</sequence>
<dbReference type="EMBL" id="AP015036">
    <property type="protein sequence ID" value="BAT82436.1"/>
    <property type="molecule type" value="Genomic_DNA"/>
</dbReference>
<evidence type="ECO:0000313" key="1">
    <source>
        <dbReference type="EMBL" id="BAT82436.1"/>
    </source>
</evidence>
<protein>
    <submittedName>
        <fullName evidence="1">Uncharacterized protein</fullName>
    </submittedName>
</protein>
<name>A0A0S3RPC4_PHAAN</name>
<dbReference type="Proteomes" id="UP000291084">
    <property type="component" value="Chromosome 3"/>
</dbReference>
<reference evidence="1 2" key="1">
    <citation type="journal article" date="2015" name="Sci. Rep.">
        <title>The power of single molecule real-time sequencing technology in the de novo assembly of a eukaryotic genome.</title>
        <authorList>
            <person name="Sakai H."/>
            <person name="Naito K."/>
            <person name="Ogiso-Tanaka E."/>
            <person name="Takahashi Y."/>
            <person name="Iseki K."/>
            <person name="Muto C."/>
            <person name="Satou K."/>
            <person name="Teruya K."/>
            <person name="Shiroma A."/>
            <person name="Shimoji M."/>
            <person name="Hirano T."/>
            <person name="Itoh T."/>
            <person name="Kaga A."/>
            <person name="Tomooka N."/>
        </authorList>
    </citation>
    <scope>NUCLEOTIDE SEQUENCE [LARGE SCALE GENOMIC DNA]</scope>
    <source>
        <strain evidence="2">cv. Shumari</strain>
    </source>
</reference>
<keyword evidence="2" id="KW-1185">Reference proteome</keyword>
<feature type="non-terminal residue" evidence="1">
    <location>
        <position position="1"/>
    </location>
</feature>
<gene>
    <name evidence="1" type="primary">Vigan.03G245300</name>
    <name evidence="1" type="ORF">VIGAN_03245300</name>
</gene>
<proteinExistence type="predicted"/>
<evidence type="ECO:0000313" key="2">
    <source>
        <dbReference type="Proteomes" id="UP000291084"/>
    </source>
</evidence>
<dbReference type="AlphaFoldDB" id="A0A0S3RPC4"/>
<accession>A0A0S3RPC4</accession>